<keyword evidence="1" id="KW-0732">Signal</keyword>
<feature type="chain" id="PRO_5011629995" evidence="1">
    <location>
        <begin position="29"/>
        <end position="368"/>
    </location>
</feature>
<dbReference type="PANTHER" id="PTHR38342">
    <property type="entry name" value="SLR5037 PROTEIN"/>
    <property type="match status" value="1"/>
</dbReference>
<dbReference type="SUPFAM" id="SSF103247">
    <property type="entry name" value="TT1751-like"/>
    <property type="match status" value="2"/>
</dbReference>
<dbReference type="InterPro" id="IPR005180">
    <property type="entry name" value="DUF302"/>
</dbReference>
<feature type="domain" description="DUF302" evidence="2">
    <location>
        <begin position="68"/>
        <end position="129"/>
    </location>
</feature>
<sequence>MKKKAKQIMTITMILMLLMGMVQMPVMAASQPQMEMILEYESKYNFEETTRRFEENVEEAGWSIVQVFNYKEILAERGFDIENIKIYAVCSGQHSAAILELDDERMVSPLMPCTISIYEKSDGKTYVAQLNSGEVAQPFGGVIADTMMTVAQETHAMISDLVLESPPTPDASSTTDASLYQGHLEWFASQTGSDGLEAYANAILAKENDVDGLDDPAAAMAFQRDFPHFFMEEAAMEMQMILEHQSRYGFDETVAQLKENVADAGWSVVGEFDYQEILGERGYDINNIKIIAICSGQHSAAILELDDERMVSPLMPCRVAVYEKSDGNTYIAQLNSGEVAQPFGGVIADTMMTVAQETEAMVQDLIQE</sequence>
<reference evidence="4" key="1">
    <citation type="submission" date="2016-10" db="EMBL/GenBank/DDBJ databases">
        <authorList>
            <person name="Varghese N."/>
            <person name="Submissions S."/>
        </authorList>
    </citation>
    <scope>NUCLEOTIDE SEQUENCE [LARGE SCALE GENOMIC DNA]</scope>
    <source>
        <strain evidence="4">Z-7934</strain>
    </source>
</reference>
<feature type="signal peptide" evidence="1">
    <location>
        <begin position="1"/>
        <end position="28"/>
    </location>
</feature>
<proteinExistence type="predicted"/>
<organism evidence="3 4">
    <name type="scientific">Tindallia magadiensis</name>
    <dbReference type="NCBI Taxonomy" id="69895"/>
    <lineage>
        <taxon>Bacteria</taxon>
        <taxon>Bacillati</taxon>
        <taxon>Bacillota</taxon>
        <taxon>Clostridia</taxon>
        <taxon>Peptostreptococcales</taxon>
        <taxon>Tindalliaceae</taxon>
        <taxon>Tindallia</taxon>
    </lineage>
</organism>
<evidence type="ECO:0000313" key="4">
    <source>
        <dbReference type="Proteomes" id="UP000199287"/>
    </source>
</evidence>
<protein>
    <submittedName>
        <fullName evidence="3">Uncharacterized conserved protein, DUF302 family</fullName>
    </submittedName>
</protein>
<dbReference type="PANTHER" id="PTHR38342:SF2">
    <property type="entry name" value="INNER MEMBRANE OR EXPORTED"/>
    <property type="match status" value="1"/>
</dbReference>
<dbReference type="AlphaFoldDB" id="A0A1I3GX12"/>
<evidence type="ECO:0000259" key="2">
    <source>
        <dbReference type="Pfam" id="PF03625"/>
    </source>
</evidence>
<keyword evidence="4" id="KW-1185">Reference proteome</keyword>
<name>A0A1I3GX12_9FIRM</name>
<gene>
    <name evidence="3" type="ORF">SAMN05192551_11079</name>
</gene>
<dbReference type="InterPro" id="IPR035923">
    <property type="entry name" value="TT1751-like_sf"/>
</dbReference>
<feature type="domain" description="DUF302" evidence="2">
    <location>
        <begin position="272"/>
        <end position="333"/>
    </location>
</feature>
<dbReference type="EMBL" id="FOQA01000010">
    <property type="protein sequence ID" value="SFI27882.1"/>
    <property type="molecule type" value="Genomic_DNA"/>
</dbReference>
<evidence type="ECO:0000256" key="1">
    <source>
        <dbReference type="SAM" id="SignalP"/>
    </source>
</evidence>
<accession>A0A1I3GX12</accession>
<evidence type="ECO:0000313" key="3">
    <source>
        <dbReference type="EMBL" id="SFI27882.1"/>
    </source>
</evidence>
<dbReference type="Gene3D" id="3.30.310.70">
    <property type="entry name" value="TT1751-like domain"/>
    <property type="match status" value="2"/>
</dbReference>
<dbReference type="Proteomes" id="UP000199287">
    <property type="component" value="Unassembled WGS sequence"/>
</dbReference>
<dbReference type="RefSeq" id="WP_242939422.1">
    <property type="nucleotide sequence ID" value="NZ_FOQA01000010.1"/>
</dbReference>
<dbReference type="Pfam" id="PF03625">
    <property type="entry name" value="DUF302"/>
    <property type="match status" value="2"/>
</dbReference>
<dbReference type="CDD" id="cd14797">
    <property type="entry name" value="DUF302"/>
    <property type="match status" value="2"/>
</dbReference>